<dbReference type="AlphaFoldDB" id="A0A1M5D3D8"/>
<dbReference type="OrthoDB" id="9803207at2"/>
<dbReference type="InterPro" id="IPR021398">
    <property type="entry name" value="DUF3037"/>
</dbReference>
<dbReference type="Proteomes" id="UP000186132">
    <property type="component" value="Unassembled WGS sequence"/>
</dbReference>
<evidence type="ECO:0000313" key="2">
    <source>
        <dbReference type="Proteomes" id="UP000186132"/>
    </source>
</evidence>
<reference evidence="1 2" key="1">
    <citation type="submission" date="2016-11" db="EMBL/GenBank/DDBJ databases">
        <authorList>
            <person name="Jaros S."/>
            <person name="Januszkiewicz K."/>
            <person name="Wedrychowicz H."/>
        </authorList>
    </citation>
    <scope>NUCLEOTIDE SEQUENCE [LARGE SCALE GENOMIC DNA]</scope>
    <source>
        <strain evidence="1 2">DSM 45627</strain>
    </source>
</reference>
<dbReference type="EMBL" id="FQVU01000001">
    <property type="protein sequence ID" value="SHF61583.1"/>
    <property type="molecule type" value="Genomic_DNA"/>
</dbReference>
<accession>A0A1M5D3D8</accession>
<dbReference type="STRING" id="1206085.SAMN05443575_0445"/>
<evidence type="ECO:0000313" key="1">
    <source>
        <dbReference type="EMBL" id="SHF61583.1"/>
    </source>
</evidence>
<proteinExistence type="predicted"/>
<dbReference type="Pfam" id="PF11236">
    <property type="entry name" value="DUF3037"/>
    <property type="match status" value="1"/>
</dbReference>
<dbReference type="RefSeq" id="WP_073385327.1">
    <property type="nucleotide sequence ID" value="NZ_FQVU01000001.1"/>
</dbReference>
<organism evidence="1 2">
    <name type="scientific">Jatrophihabitans endophyticus</name>
    <dbReference type="NCBI Taxonomy" id="1206085"/>
    <lineage>
        <taxon>Bacteria</taxon>
        <taxon>Bacillati</taxon>
        <taxon>Actinomycetota</taxon>
        <taxon>Actinomycetes</taxon>
        <taxon>Jatrophihabitantales</taxon>
        <taxon>Jatrophihabitantaceae</taxon>
        <taxon>Jatrophihabitans</taxon>
    </lineage>
</organism>
<evidence type="ECO:0008006" key="3">
    <source>
        <dbReference type="Google" id="ProtNLM"/>
    </source>
</evidence>
<sequence>MRVPFEYAVIRVVPRVERGEFVNAGVIVYCPEHAYLRAAVHLDEARLRALDPDAPVADVHAALAALAGTCDGEDGPAAADRIGQRFRWLTAPRSTVVQPGPVHTGLTAGPDVETDRLLRTLVLR</sequence>
<gene>
    <name evidence="1" type="ORF">SAMN05443575_0445</name>
</gene>
<protein>
    <recommendedName>
        <fullName evidence="3">DUF3037 domain-containing protein</fullName>
    </recommendedName>
</protein>
<name>A0A1M5D3D8_9ACTN</name>
<keyword evidence="2" id="KW-1185">Reference proteome</keyword>